<dbReference type="AlphaFoldDB" id="A0A0E9WWS0"/>
<evidence type="ECO:0000313" key="1">
    <source>
        <dbReference type="EMBL" id="JAH94090.1"/>
    </source>
</evidence>
<sequence length="71" mass="8136">MAKEHVLSDCPSFQHRGVWKFTPQHSRLTRYTSFQSRHNGSHCALLHFGQNVFTTSFFVVRNKGNIGQLGC</sequence>
<reference evidence="1" key="1">
    <citation type="submission" date="2014-11" db="EMBL/GenBank/DDBJ databases">
        <authorList>
            <person name="Amaro Gonzalez C."/>
        </authorList>
    </citation>
    <scope>NUCLEOTIDE SEQUENCE</scope>
</reference>
<dbReference type="EMBL" id="GBXM01014487">
    <property type="protein sequence ID" value="JAH94090.1"/>
    <property type="molecule type" value="Transcribed_RNA"/>
</dbReference>
<accession>A0A0E9WWS0</accession>
<proteinExistence type="predicted"/>
<name>A0A0E9WWS0_ANGAN</name>
<reference evidence="1" key="2">
    <citation type="journal article" date="2015" name="Fish Shellfish Immunol.">
        <title>Early steps in the European eel (Anguilla anguilla)-Vibrio vulnificus interaction in the gills: Role of the RtxA13 toxin.</title>
        <authorList>
            <person name="Callol A."/>
            <person name="Pajuelo D."/>
            <person name="Ebbesson L."/>
            <person name="Teles M."/>
            <person name="MacKenzie S."/>
            <person name="Amaro C."/>
        </authorList>
    </citation>
    <scope>NUCLEOTIDE SEQUENCE</scope>
</reference>
<protein>
    <submittedName>
        <fullName evidence="1">Uncharacterized protein</fullName>
    </submittedName>
</protein>
<organism evidence="1">
    <name type="scientific">Anguilla anguilla</name>
    <name type="common">European freshwater eel</name>
    <name type="synonym">Muraena anguilla</name>
    <dbReference type="NCBI Taxonomy" id="7936"/>
    <lineage>
        <taxon>Eukaryota</taxon>
        <taxon>Metazoa</taxon>
        <taxon>Chordata</taxon>
        <taxon>Craniata</taxon>
        <taxon>Vertebrata</taxon>
        <taxon>Euteleostomi</taxon>
        <taxon>Actinopterygii</taxon>
        <taxon>Neopterygii</taxon>
        <taxon>Teleostei</taxon>
        <taxon>Anguilliformes</taxon>
        <taxon>Anguillidae</taxon>
        <taxon>Anguilla</taxon>
    </lineage>
</organism>